<accession>A0ABR2R2I8</accession>
<evidence type="ECO:0000313" key="2">
    <source>
        <dbReference type="EMBL" id="KAK9007099.1"/>
    </source>
</evidence>
<sequence length="93" mass="11067">MPKSDEPEKQERTLKEITTDLDTIVRRLDSIITRIDQNETAVESLTQTVAKLNAQNTHEDTSDDEIRRPNLFPIENRRQQHQPRRDNRFNNQR</sequence>
<feature type="region of interest" description="Disordered" evidence="1">
    <location>
        <begin position="53"/>
        <end position="93"/>
    </location>
</feature>
<dbReference type="Proteomes" id="UP001396334">
    <property type="component" value="Unassembled WGS sequence"/>
</dbReference>
<feature type="compositionally biased region" description="Basic and acidic residues" evidence="1">
    <location>
        <begin position="75"/>
        <end position="93"/>
    </location>
</feature>
<gene>
    <name evidence="2" type="ORF">V6N11_050932</name>
</gene>
<proteinExistence type="predicted"/>
<reference evidence="2 3" key="1">
    <citation type="journal article" date="2024" name="G3 (Bethesda)">
        <title>Genome assembly of Hibiscus sabdariffa L. provides insights into metabolisms of medicinal natural products.</title>
        <authorList>
            <person name="Kim T."/>
        </authorList>
    </citation>
    <scope>NUCLEOTIDE SEQUENCE [LARGE SCALE GENOMIC DNA]</scope>
    <source>
        <strain evidence="2">TK-2024</strain>
        <tissue evidence="2">Old leaves</tissue>
    </source>
</reference>
<comment type="caution">
    <text evidence="2">The sequence shown here is derived from an EMBL/GenBank/DDBJ whole genome shotgun (WGS) entry which is preliminary data.</text>
</comment>
<protein>
    <submittedName>
        <fullName evidence="2">Uncharacterized protein</fullName>
    </submittedName>
</protein>
<evidence type="ECO:0000256" key="1">
    <source>
        <dbReference type="SAM" id="MobiDB-lite"/>
    </source>
</evidence>
<organism evidence="2 3">
    <name type="scientific">Hibiscus sabdariffa</name>
    <name type="common">roselle</name>
    <dbReference type="NCBI Taxonomy" id="183260"/>
    <lineage>
        <taxon>Eukaryota</taxon>
        <taxon>Viridiplantae</taxon>
        <taxon>Streptophyta</taxon>
        <taxon>Embryophyta</taxon>
        <taxon>Tracheophyta</taxon>
        <taxon>Spermatophyta</taxon>
        <taxon>Magnoliopsida</taxon>
        <taxon>eudicotyledons</taxon>
        <taxon>Gunneridae</taxon>
        <taxon>Pentapetalae</taxon>
        <taxon>rosids</taxon>
        <taxon>malvids</taxon>
        <taxon>Malvales</taxon>
        <taxon>Malvaceae</taxon>
        <taxon>Malvoideae</taxon>
        <taxon>Hibiscus</taxon>
    </lineage>
</organism>
<name>A0ABR2R2I8_9ROSI</name>
<keyword evidence="3" id="KW-1185">Reference proteome</keyword>
<feature type="compositionally biased region" description="Basic and acidic residues" evidence="1">
    <location>
        <begin position="57"/>
        <end position="68"/>
    </location>
</feature>
<dbReference type="EMBL" id="JBBPBN010000027">
    <property type="protein sequence ID" value="KAK9007099.1"/>
    <property type="molecule type" value="Genomic_DNA"/>
</dbReference>
<evidence type="ECO:0000313" key="3">
    <source>
        <dbReference type="Proteomes" id="UP001396334"/>
    </source>
</evidence>